<evidence type="ECO:0000259" key="2">
    <source>
        <dbReference type="PROSITE" id="PS51707"/>
    </source>
</evidence>
<organism evidence="4 5">
    <name type="scientific">Arthrobacter mangrovi</name>
    <dbReference type="NCBI Taxonomy" id="2966350"/>
    <lineage>
        <taxon>Bacteria</taxon>
        <taxon>Bacillati</taxon>
        <taxon>Actinomycetota</taxon>
        <taxon>Actinomycetes</taxon>
        <taxon>Micrococcales</taxon>
        <taxon>Micrococcaceae</taxon>
        <taxon>Arthrobacter</taxon>
    </lineage>
</organism>
<dbReference type="InterPro" id="IPR007899">
    <property type="entry name" value="CHAD_dom"/>
</dbReference>
<dbReference type="PANTHER" id="PTHR39339">
    <property type="entry name" value="SLR1444 PROTEIN"/>
    <property type="match status" value="1"/>
</dbReference>
<dbReference type="Pfam" id="PF05235">
    <property type="entry name" value="CHAD"/>
    <property type="match status" value="1"/>
</dbReference>
<dbReference type="CDD" id="cd07374">
    <property type="entry name" value="CYTH-like_Pase"/>
    <property type="match status" value="1"/>
</dbReference>
<name>A0ABQ5MX01_9MICC</name>
<dbReference type="InterPro" id="IPR038186">
    <property type="entry name" value="CHAD_dom_sf"/>
</dbReference>
<feature type="domain" description="CYTH" evidence="2">
    <location>
        <begin position="12"/>
        <end position="214"/>
    </location>
</feature>
<keyword evidence="5" id="KW-1185">Reference proteome</keyword>
<dbReference type="Gene3D" id="1.40.20.10">
    <property type="entry name" value="CHAD domain"/>
    <property type="match status" value="1"/>
</dbReference>
<dbReference type="SMART" id="SM00880">
    <property type="entry name" value="CHAD"/>
    <property type="match status" value="1"/>
</dbReference>
<dbReference type="PROSITE" id="PS51708">
    <property type="entry name" value="CHAD"/>
    <property type="match status" value="1"/>
</dbReference>
<sequence>MTTADTDTVQETVEVERKYDVDESLSLPPLQDLPGVLSVDQPVEHQLEATYFDTEDLTLAAHRITLRRRTGGEDEGWHLKLPAGMDARRELREPLGKDREKVPLPLLRLVRAHVRDRPLAAIARLRTRRVVHRLRGADGILAEVADDQVEATALPQADGPEGPASGSVSRWREWEIELADGRPDLLDAAEELFRAAGAEPSAHASKLARALGRQLPPPEPSTPAAQRKETAADVVMAYLRAQATALKEQDPLVRQDAPDAIHQMRVATRRLRSSLATHRRLFDADRTAALREELKLLAGLLGEARDAEVMHERLGRMVGEEPPDLVLGPVARRLDVDLATAYKSAHDKVLKALEQKRYFRLLDSLDEFIADPPLAGEAHGPATKVIAKSVRRDLKRVRRAVKEAKRARGTEAADPTLHEARKTAKRLRYACEAAAPVGGKRALKLEDSAHRIQQVLGDHQDSFVARQLLRKAGVEAFGQHENGFSYGRLHALEEARAARSEKKFWRRWKDFPAKSW</sequence>
<evidence type="ECO:0000313" key="5">
    <source>
        <dbReference type="Proteomes" id="UP001209654"/>
    </source>
</evidence>
<dbReference type="Pfam" id="PF01928">
    <property type="entry name" value="CYTH"/>
    <property type="match status" value="1"/>
</dbReference>
<gene>
    <name evidence="4" type="ORF">AHIS1636_29430</name>
</gene>
<proteinExistence type="predicted"/>
<dbReference type="PANTHER" id="PTHR39339:SF1">
    <property type="entry name" value="CHAD DOMAIN-CONTAINING PROTEIN"/>
    <property type="match status" value="1"/>
</dbReference>
<dbReference type="Gene3D" id="2.40.320.10">
    <property type="entry name" value="Hypothetical Protein Pfu-838710-001"/>
    <property type="match status" value="1"/>
</dbReference>
<reference evidence="4 5" key="1">
    <citation type="journal article" date="2023" name="Int. J. Syst. Evol. Microbiol.">
        <title>Arthrobacter mangrovi sp. nov., an actinobacterium isolated from the rhizosphere of a mangrove.</title>
        <authorList>
            <person name="Hamada M."/>
            <person name="Saitou S."/>
            <person name="Enomoto N."/>
            <person name="Nanri K."/>
            <person name="Hidaka K."/>
            <person name="Miura T."/>
            <person name="Tamura T."/>
        </authorList>
    </citation>
    <scope>NUCLEOTIDE SEQUENCE [LARGE SCALE GENOMIC DNA]</scope>
    <source>
        <strain evidence="4 5">NBRC 112813</strain>
    </source>
</reference>
<accession>A0ABQ5MX01</accession>
<evidence type="ECO:0000256" key="1">
    <source>
        <dbReference type="SAM" id="MobiDB-lite"/>
    </source>
</evidence>
<dbReference type="EMBL" id="BRVS01000018">
    <property type="protein sequence ID" value="GLB68501.1"/>
    <property type="molecule type" value="Genomic_DNA"/>
</dbReference>
<evidence type="ECO:0000313" key="4">
    <source>
        <dbReference type="EMBL" id="GLB68501.1"/>
    </source>
</evidence>
<evidence type="ECO:0000259" key="3">
    <source>
        <dbReference type="PROSITE" id="PS51708"/>
    </source>
</evidence>
<protein>
    <submittedName>
        <fullName evidence="4">CHAD domain-containing protein</fullName>
    </submittedName>
</protein>
<dbReference type="RefSeq" id="WP_264796594.1">
    <property type="nucleotide sequence ID" value="NZ_BRVS01000018.1"/>
</dbReference>
<dbReference type="Proteomes" id="UP001209654">
    <property type="component" value="Unassembled WGS sequence"/>
</dbReference>
<dbReference type="SMART" id="SM01118">
    <property type="entry name" value="CYTH"/>
    <property type="match status" value="1"/>
</dbReference>
<feature type="domain" description="CHAD" evidence="3">
    <location>
        <begin position="228"/>
        <end position="513"/>
    </location>
</feature>
<dbReference type="InterPro" id="IPR023577">
    <property type="entry name" value="CYTH_domain"/>
</dbReference>
<feature type="region of interest" description="Disordered" evidence="1">
    <location>
        <begin position="204"/>
        <end position="226"/>
    </location>
</feature>
<dbReference type="SUPFAM" id="SSF55154">
    <property type="entry name" value="CYTH-like phosphatases"/>
    <property type="match status" value="1"/>
</dbReference>
<comment type="caution">
    <text evidence="4">The sequence shown here is derived from an EMBL/GenBank/DDBJ whole genome shotgun (WGS) entry which is preliminary data.</text>
</comment>
<dbReference type="PROSITE" id="PS51707">
    <property type="entry name" value="CYTH"/>
    <property type="match status" value="1"/>
</dbReference>
<dbReference type="InterPro" id="IPR033469">
    <property type="entry name" value="CYTH-like_dom_sf"/>
</dbReference>